<gene>
    <name evidence="10" type="primary">lysS</name>
    <name evidence="11" type="ORF">EF807_05315</name>
</gene>
<dbReference type="Gene3D" id="1.10.10.350">
    <property type="match status" value="1"/>
</dbReference>
<dbReference type="InterPro" id="IPR001412">
    <property type="entry name" value="aa-tRNA-synth_I_CS"/>
</dbReference>
<feature type="short sequence motif" description="'KMSKS' region" evidence="10">
    <location>
        <begin position="283"/>
        <end position="287"/>
    </location>
</feature>
<keyword evidence="3 10" id="KW-0963">Cytoplasm</keyword>
<feature type="short sequence motif" description="'HIGH' region" evidence="10">
    <location>
        <begin position="38"/>
        <end position="46"/>
    </location>
</feature>
<evidence type="ECO:0000256" key="6">
    <source>
        <dbReference type="ARBA" id="ARBA00022840"/>
    </source>
</evidence>
<evidence type="ECO:0000256" key="7">
    <source>
        <dbReference type="ARBA" id="ARBA00022917"/>
    </source>
</evidence>
<dbReference type="InterPro" id="IPR042078">
    <property type="entry name" value="Lys-tRNA-ligase_SC_fold"/>
</dbReference>
<evidence type="ECO:0000256" key="8">
    <source>
        <dbReference type="ARBA" id="ARBA00023146"/>
    </source>
</evidence>
<dbReference type="EC" id="6.1.1.6" evidence="10"/>
<dbReference type="GO" id="GO:0004824">
    <property type="term" value="F:lysine-tRNA ligase activity"/>
    <property type="evidence" value="ECO:0007669"/>
    <property type="project" value="UniProtKB-UniRule"/>
</dbReference>
<evidence type="ECO:0000256" key="5">
    <source>
        <dbReference type="ARBA" id="ARBA00022741"/>
    </source>
</evidence>
<protein>
    <recommendedName>
        <fullName evidence="10">Lysine--tRNA ligase</fullName>
        <ecNumber evidence="10">6.1.1.6</ecNumber>
    </recommendedName>
    <alternativeName>
        <fullName evidence="10">Lysyl-tRNA synthetase</fullName>
        <shortName evidence="10">LysRS</shortName>
    </alternativeName>
</protein>
<evidence type="ECO:0000256" key="1">
    <source>
        <dbReference type="ARBA" id="ARBA00004496"/>
    </source>
</evidence>
<evidence type="ECO:0000256" key="9">
    <source>
        <dbReference type="ARBA" id="ARBA00048573"/>
    </source>
</evidence>
<dbReference type="HAMAP" id="MF_00177">
    <property type="entry name" value="Lys_tRNA_synth_class1"/>
    <property type="match status" value="1"/>
</dbReference>
<comment type="subcellular location">
    <subcellularLocation>
        <location evidence="1 10">Cytoplasm</location>
    </subcellularLocation>
</comment>
<keyword evidence="6 10" id="KW-0067">ATP-binding</keyword>
<dbReference type="PROSITE" id="PS00178">
    <property type="entry name" value="AA_TRNA_LIGASE_I"/>
    <property type="match status" value="1"/>
</dbReference>
<name>A0A520KW96_9EURY</name>
<dbReference type="GO" id="GO:0000049">
    <property type="term" value="F:tRNA binding"/>
    <property type="evidence" value="ECO:0007669"/>
    <property type="project" value="InterPro"/>
</dbReference>
<evidence type="ECO:0000313" key="12">
    <source>
        <dbReference type="Proteomes" id="UP000320766"/>
    </source>
</evidence>
<keyword evidence="4 10" id="KW-0436">Ligase</keyword>
<dbReference type="InterPro" id="IPR002904">
    <property type="entry name" value="Lys-tRNA-ligase"/>
</dbReference>
<dbReference type="PANTHER" id="PTHR37940">
    <property type="entry name" value="LYSINE--TRNA LIGASE"/>
    <property type="match status" value="1"/>
</dbReference>
<dbReference type="Gene3D" id="6.10.20.10">
    <property type="entry name" value="Lysine tRNA ligase, stem contact fold domain"/>
    <property type="match status" value="1"/>
</dbReference>
<accession>A0A520KW96</accession>
<keyword evidence="7 10" id="KW-0648">Protein biosynthesis</keyword>
<evidence type="ECO:0000313" key="11">
    <source>
        <dbReference type="EMBL" id="RZN68816.1"/>
    </source>
</evidence>
<keyword evidence="5 10" id="KW-0547">Nucleotide-binding</keyword>
<evidence type="ECO:0000256" key="2">
    <source>
        <dbReference type="ARBA" id="ARBA00005594"/>
    </source>
</evidence>
<dbReference type="NCBIfam" id="TIGR00467">
    <property type="entry name" value="lysS_arch"/>
    <property type="match status" value="1"/>
</dbReference>
<reference evidence="11 12" key="1">
    <citation type="journal article" date="2019" name="Nat. Microbiol.">
        <title>Wide diversity of methane and short-chain alkane metabolisms in uncultured archaea.</title>
        <authorList>
            <person name="Borrel G."/>
            <person name="Adam P.S."/>
            <person name="McKay L.J."/>
            <person name="Chen L.X."/>
            <person name="Sierra-Garcia I.N."/>
            <person name="Sieber C.M."/>
            <person name="Letourneur Q."/>
            <person name="Ghozlane A."/>
            <person name="Andersen G.L."/>
            <person name="Li W.J."/>
            <person name="Hallam S.J."/>
            <person name="Muyzer G."/>
            <person name="de Oliveira V.M."/>
            <person name="Inskeep W.P."/>
            <person name="Banfield J.F."/>
            <person name="Gribaldo S."/>
        </authorList>
    </citation>
    <scope>NUCLEOTIDE SEQUENCE [LARGE SCALE GENOMIC DNA]</scope>
    <source>
        <strain evidence="11">NM1b</strain>
    </source>
</reference>
<evidence type="ECO:0000256" key="3">
    <source>
        <dbReference type="ARBA" id="ARBA00022490"/>
    </source>
</evidence>
<dbReference type="GO" id="GO:0006430">
    <property type="term" value="P:lysyl-tRNA aminoacylation"/>
    <property type="evidence" value="ECO:0007669"/>
    <property type="project" value="UniProtKB-UniRule"/>
</dbReference>
<dbReference type="GO" id="GO:0005524">
    <property type="term" value="F:ATP binding"/>
    <property type="evidence" value="ECO:0007669"/>
    <property type="project" value="UniProtKB-UniRule"/>
</dbReference>
<dbReference type="EMBL" id="RXIL01000095">
    <property type="protein sequence ID" value="RZN68816.1"/>
    <property type="molecule type" value="Genomic_DNA"/>
</dbReference>
<keyword evidence="8 10" id="KW-0030">Aminoacyl-tRNA synthetase</keyword>
<proteinExistence type="inferred from homology"/>
<dbReference type="Gene3D" id="1.10.10.770">
    <property type="match status" value="1"/>
</dbReference>
<dbReference type="InterPro" id="IPR008925">
    <property type="entry name" value="aa_tRNA-synth_I_cd-bd_sf"/>
</dbReference>
<dbReference type="PANTHER" id="PTHR37940:SF1">
    <property type="entry name" value="LYSINE--TRNA LIGASE"/>
    <property type="match status" value="1"/>
</dbReference>
<dbReference type="AlphaFoldDB" id="A0A520KW96"/>
<comment type="caution">
    <text evidence="10">Lacks conserved residue(s) required for the propagation of feature annotation.</text>
</comment>
<comment type="similarity">
    <text evidence="2 10">Belongs to the class-I aminoacyl-tRNA synthetase family.</text>
</comment>
<comment type="caution">
    <text evidence="11">The sequence shown here is derived from an EMBL/GenBank/DDBJ whole genome shotgun (WGS) entry which is preliminary data.</text>
</comment>
<dbReference type="Gene3D" id="3.40.50.620">
    <property type="entry name" value="HUPs"/>
    <property type="match status" value="2"/>
</dbReference>
<dbReference type="Proteomes" id="UP000320766">
    <property type="component" value="Unassembled WGS sequence"/>
</dbReference>
<organism evidence="11 12">
    <name type="scientific">Candidatus Methanolliviera hydrocarbonicum</name>
    <dbReference type="NCBI Taxonomy" id="2491085"/>
    <lineage>
        <taxon>Archaea</taxon>
        <taxon>Methanobacteriati</taxon>
        <taxon>Methanobacteriota</taxon>
        <taxon>Candidatus Methanoliparia</taxon>
        <taxon>Candidatus Methanoliparales</taxon>
        <taxon>Candidatus Methanollivieraceae</taxon>
        <taxon>Candidatus Methanolliviera</taxon>
    </lineage>
</organism>
<evidence type="ECO:0000256" key="4">
    <source>
        <dbReference type="ARBA" id="ARBA00022598"/>
    </source>
</evidence>
<dbReference type="GO" id="GO:0005737">
    <property type="term" value="C:cytoplasm"/>
    <property type="evidence" value="ECO:0007669"/>
    <property type="project" value="UniProtKB-SubCell"/>
</dbReference>
<evidence type="ECO:0000256" key="10">
    <source>
        <dbReference type="HAMAP-Rule" id="MF_00177"/>
    </source>
</evidence>
<dbReference type="InterPro" id="IPR014729">
    <property type="entry name" value="Rossmann-like_a/b/a_fold"/>
</dbReference>
<dbReference type="Pfam" id="PF01921">
    <property type="entry name" value="tRNA-synt_1f"/>
    <property type="match status" value="1"/>
</dbReference>
<comment type="catalytic activity">
    <reaction evidence="9 10">
        <text>tRNA(Lys) + L-lysine + ATP = L-lysyl-tRNA(Lys) + AMP + diphosphate</text>
        <dbReference type="Rhea" id="RHEA:20792"/>
        <dbReference type="Rhea" id="RHEA-COMP:9696"/>
        <dbReference type="Rhea" id="RHEA-COMP:9697"/>
        <dbReference type="ChEBI" id="CHEBI:30616"/>
        <dbReference type="ChEBI" id="CHEBI:32551"/>
        <dbReference type="ChEBI" id="CHEBI:33019"/>
        <dbReference type="ChEBI" id="CHEBI:78442"/>
        <dbReference type="ChEBI" id="CHEBI:78529"/>
        <dbReference type="ChEBI" id="CHEBI:456215"/>
        <dbReference type="EC" id="6.1.1.6"/>
    </reaction>
</comment>
<dbReference type="SUPFAM" id="SSF48163">
    <property type="entry name" value="An anticodon-binding domain of class I aminoacyl-tRNA synthetases"/>
    <property type="match status" value="1"/>
</dbReference>
<dbReference type="SUPFAM" id="SSF52374">
    <property type="entry name" value="Nucleotidylyl transferase"/>
    <property type="match status" value="1"/>
</dbReference>
<dbReference type="InterPro" id="IPR020751">
    <property type="entry name" value="aa-tRNA-synth_I_codon-bd_sub2"/>
</dbReference>
<sequence>MKSPISFRENGTFSHAKNQRFLSISWKDKNVIATGITPSGDIHIGNMREVLTGDMIYRALVDRGKDAELVYIADTFDPLRRVYPFLPRSYEEHVGKPLSSVPDPYGCHENYAEHFLDPFLDSLEKLGISAKVYRSNELYEKGLYEDAIRVAIKNDKKIADILKEGSGRELKNNWSPYNPLCENCGRINSSEVLGFDDDFKVRYRCKCGFEGESDIRKGEGKLGWRVDWPARWKILGVTVEPFGKDHATVGGSYDTGKVISKEIYGYEPPYPVIYEWISLKGRDMSSSKGVVMPIGEMLESVPPEVLRYLIARSRPKKHLNFDPGLPLLNLIGDLESINGEDESGSRELEFSLFREKRSNVPFRHMINTIQIAKGDLKELRTVLKRSGYDMGENEERWAGYARNWLERYAPESMKFELKEEVPKNALSLEEREKMGLKILGERLKDDLSGEDIHNMIYKVAEEAGLEIKRLFEAIYISLLDKKSGPRIGLFIKSVGIGFVKKRFREVSRDEG</sequence>